<keyword evidence="1" id="KW-0732">Signal</keyword>
<name>A0A0N4Z3T9_PARTI</name>
<evidence type="ECO:0000313" key="3">
    <source>
        <dbReference type="WBParaSite" id="PTRK_0000158200.1"/>
    </source>
</evidence>
<dbReference type="AlphaFoldDB" id="A0A0N4Z3T9"/>
<dbReference type="Proteomes" id="UP000038045">
    <property type="component" value="Unplaced"/>
</dbReference>
<evidence type="ECO:0000313" key="2">
    <source>
        <dbReference type="Proteomes" id="UP000038045"/>
    </source>
</evidence>
<reference evidence="3" key="1">
    <citation type="submission" date="2017-02" db="UniProtKB">
        <authorList>
            <consortium name="WormBaseParasite"/>
        </authorList>
    </citation>
    <scope>IDENTIFICATION</scope>
</reference>
<feature type="chain" id="PRO_5005891036" evidence="1">
    <location>
        <begin position="23"/>
        <end position="250"/>
    </location>
</feature>
<dbReference type="WBParaSite" id="PTRK_0000158200.1">
    <property type="protein sequence ID" value="PTRK_0000158200.1"/>
    <property type="gene ID" value="PTRK_0000158200"/>
</dbReference>
<organism evidence="2 3">
    <name type="scientific">Parastrongyloides trichosuri</name>
    <name type="common">Possum-specific nematode worm</name>
    <dbReference type="NCBI Taxonomy" id="131310"/>
    <lineage>
        <taxon>Eukaryota</taxon>
        <taxon>Metazoa</taxon>
        <taxon>Ecdysozoa</taxon>
        <taxon>Nematoda</taxon>
        <taxon>Chromadorea</taxon>
        <taxon>Rhabditida</taxon>
        <taxon>Tylenchina</taxon>
        <taxon>Panagrolaimomorpha</taxon>
        <taxon>Strongyloidoidea</taxon>
        <taxon>Strongyloididae</taxon>
        <taxon>Parastrongyloides</taxon>
    </lineage>
</organism>
<accession>A0A0N4Z3T9</accession>
<evidence type="ECO:0000256" key="1">
    <source>
        <dbReference type="SAM" id="SignalP"/>
    </source>
</evidence>
<keyword evidence="2" id="KW-1185">Reference proteome</keyword>
<proteinExistence type="predicted"/>
<protein>
    <submittedName>
        <fullName evidence="3">TB domain-containing protein</fullName>
    </submittedName>
</protein>
<sequence>GLGAGPQLFLAVVLSFDPGLFGWCRAGRRSGPGARLCARGAGPALVCPHHHGVQFGARARSALETVGDSGQLCTRLEQWPLRAGDLCHCLCVWRLCLVHFVRGQLCDWCAGPDRNRLCLAVPALHWRYAGWLHPECPLCREVGSGTHDSSGPVPYAGWRDVQHPTPYRPEFDVEPACLVDRTACDAGCPAPAQKPACRKPRLGAFAPGVQRSLADTPWFPAGADCAGLATAAPSGTGFAAAKWPVGYRRL</sequence>
<feature type="signal peptide" evidence="1">
    <location>
        <begin position="1"/>
        <end position="22"/>
    </location>
</feature>